<comment type="caution">
    <text evidence="2">The sequence shown here is derived from an EMBL/GenBank/DDBJ whole genome shotgun (WGS) entry which is preliminary data.</text>
</comment>
<evidence type="ECO:0000259" key="1">
    <source>
        <dbReference type="Pfam" id="PF07727"/>
    </source>
</evidence>
<dbReference type="InterPro" id="IPR013103">
    <property type="entry name" value="RVT_2"/>
</dbReference>
<reference evidence="3" key="1">
    <citation type="submission" date="2024-07" db="EMBL/GenBank/DDBJ databases">
        <title>Two chromosome-level genome assemblies of Korean endemic species Abeliophyllum distichum and Forsythia ovata (Oleaceae).</title>
        <authorList>
            <person name="Jang H."/>
        </authorList>
    </citation>
    <scope>NUCLEOTIDE SEQUENCE [LARGE SCALE GENOMIC DNA]</scope>
</reference>
<protein>
    <submittedName>
        <fullName evidence="2">Cysteine-rich RLK (RECEPTOR-like protein kinase) 8</fullName>
    </submittedName>
</protein>
<dbReference type="AlphaFoldDB" id="A0ABD1SB95"/>
<dbReference type="EMBL" id="JBFOLK010000007">
    <property type="protein sequence ID" value="KAL2498040.1"/>
    <property type="molecule type" value="Genomic_DNA"/>
</dbReference>
<gene>
    <name evidence="2" type="ORF">Adt_23590</name>
</gene>
<accession>A0ABD1SB95</accession>
<evidence type="ECO:0000313" key="3">
    <source>
        <dbReference type="Proteomes" id="UP001604336"/>
    </source>
</evidence>
<feature type="domain" description="Reverse transcriptase Ty1/copia-type" evidence="1">
    <location>
        <begin position="94"/>
        <end position="166"/>
    </location>
</feature>
<sequence>MHLPMVPPTQTIYDQPRQVLFFLKSSSGQPIVNMAGTSIGVSFPDSLSIGSLVDSGATDHIASNISLFTDFVQAILDPIWLEEMSSELKALEKNHTWSLVPLSPNKKPIGCKWVYKVKYHSDGSIKCYKARLVAKGYTQLEGLNYPETFVPVTKLVTVCCLLSIAFVCG</sequence>
<evidence type="ECO:0000313" key="2">
    <source>
        <dbReference type="EMBL" id="KAL2498040.1"/>
    </source>
</evidence>
<name>A0ABD1SB95_9LAMI</name>
<dbReference type="Proteomes" id="UP001604336">
    <property type="component" value="Unassembled WGS sequence"/>
</dbReference>
<organism evidence="2 3">
    <name type="scientific">Abeliophyllum distichum</name>
    <dbReference type="NCBI Taxonomy" id="126358"/>
    <lineage>
        <taxon>Eukaryota</taxon>
        <taxon>Viridiplantae</taxon>
        <taxon>Streptophyta</taxon>
        <taxon>Embryophyta</taxon>
        <taxon>Tracheophyta</taxon>
        <taxon>Spermatophyta</taxon>
        <taxon>Magnoliopsida</taxon>
        <taxon>eudicotyledons</taxon>
        <taxon>Gunneridae</taxon>
        <taxon>Pentapetalae</taxon>
        <taxon>asterids</taxon>
        <taxon>lamiids</taxon>
        <taxon>Lamiales</taxon>
        <taxon>Oleaceae</taxon>
        <taxon>Forsythieae</taxon>
        <taxon>Abeliophyllum</taxon>
    </lineage>
</organism>
<proteinExistence type="predicted"/>
<dbReference type="Pfam" id="PF07727">
    <property type="entry name" value="RVT_2"/>
    <property type="match status" value="1"/>
</dbReference>
<keyword evidence="3" id="KW-1185">Reference proteome</keyword>